<comment type="caution">
    <text evidence="2">The sequence shown here is derived from an EMBL/GenBank/DDBJ whole genome shotgun (WGS) entry which is preliminary data.</text>
</comment>
<keyword evidence="3" id="KW-1185">Reference proteome</keyword>
<feature type="compositionally biased region" description="Polar residues" evidence="1">
    <location>
        <begin position="369"/>
        <end position="384"/>
    </location>
</feature>
<feature type="compositionally biased region" description="Basic and acidic residues" evidence="1">
    <location>
        <begin position="329"/>
        <end position="345"/>
    </location>
</feature>
<evidence type="ECO:0000313" key="3">
    <source>
        <dbReference type="Proteomes" id="UP001470230"/>
    </source>
</evidence>
<dbReference type="EMBL" id="JAPFFF010000003">
    <property type="protein sequence ID" value="KAK8894454.1"/>
    <property type="molecule type" value="Genomic_DNA"/>
</dbReference>
<evidence type="ECO:0000313" key="2">
    <source>
        <dbReference type="EMBL" id="KAK8894454.1"/>
    </source>
</evidence>
<feature type="region of interest" description="Disordered" evidence="1">
    <location>
        <begin position="369"/>
        <end position="389"/>
    </location>
</feature>
<evidence type="ECO:0000256" key="1">
    <source>
        <dbReference type="SAM" id="MobiDB-lite"/>
    </source>
</evidence>
<dbReference type="PANTHER" id="PTHR47026:SF2">
    <property type="entry name" value="FLAGELLAR ASSOCIATED PROTEIN"/>
    <property type="match status" value="1"/>
</dbReference>
<dbReference type="PANTHER" id="PTHR47026">
    <property type="entry name" value="PIGMENTOSA GTPASE REGULATOR-LIKE PROTEIN, PUTATIVE-RELATED"/>
    <property type="match status" value="1"/>
</dbReference>
<organism evidence="2 3">
    <name type="scientific">Tritrichomonas musculus</name>
    <dbReference type="NCBI Taxonomy" id="1915356"/>
    <lineage>
        <taxon>Eukaryota</taxon>
        <taxon>Metamonada</taxon>
        <taxon>Parabasalia</taxon>
        <taxon>Tritrichomonadida</taxon>
        <taxon>Tritrichomonadidae</taxon>
        <taxon>Tritrichomonas</taxon>
    </lineage>
</organism>
<evidence type="ECO:0008006" key="4">
    <source>
        <dbReference type="Google" id="ProtNLM"/>
    </source>
</evidence>
<accession>A0ABR2KTN0</accession>
<gene>
    <name evidence="2" type="ORF">M9Y10_022888</name>
</gene>
<protein>
    <recommendedName>
        <fullName evidence="4">Nuclear speckle splicing regulatory protein 1 N-terminal domain-containing protein</fullName>
    </recommendedName>
</protein>
<name>A0ABR2KTN0_9EUKA</name>
<reference evidence="2 3" key="1">
    <citation type="submission" date="2024-04" db="EMBL/GenBank/DDBJ databases">
        <title>Tritrichomonas musculus Genome.</title>
        <authorList>
            <person name="Alves-Ferreira E."/>
            <person name="Grigg M."/>
            <person name="Lorenzi H."/>
            <person name="Galac M."/>
        </authorList>
    </citation>
    <scope>NUCLEOTIDE SEQUENCE [LARGE SCALE GENOMIC DNA]</scope>
    <source>
        <strain evidence="2 3">EAF2021</strain>
    </source>
</reference>
<proteinExistence type="predicted"/>
<sequence length="482" mass="56835">MNQLQRVDSHPKQNNFIKRAPFSRLVSRRNTTAPLISQSRSEIIKQRSVTAKPFSDDPEFTSIREKLYIDPDFSEYTLEKLEEFNSYLREYSFNRGMHEDYDEAQRARELSNKVACEISRRNTNTNSNSELTENFENQKNKFASKWDKELNEYDDETAKKRKALQDKLNEEKDKFEDLWRNEMPRKYRKPTPHLLQLKTIEKSYAVSGDFVKAKSVHQEFEKQAKYETESAQLNLIRDYEIAQKKFAEKQKKEIHLFEESRKHHRNCLIAQQENEQNMISNREKIVQKRTVDNQKPKSKLQYLSSAVIYQASKKSDIDDVLLPPLRAPNDPDFKEEKQKKKREMDRVKYEYQKKHAEETLKRYLVDGNISSSRMGNRSRSQLSNKHQKDNDKVVEIKNGIRIVDKKLLVINDQKENTDENNNISVINDKVDMGTETENETNKEINKLENMFGGTSLNNKNQNESIDTSADSDDLNIKEIQIE</sequence>
<feature type="region of interest" description="Disordered" evidence="1">
    <location>
        <begin position="320"/>
        <end position="345"/>
    </location>
</feature>
<feature type="compositionally biased region" description="Polar residues" evidence="1">
    <location>
        <begin position="452"/>
        <end position="468"/>
    </location>
</feature>
<feature type="region of interest" description="Disordered" evidence="1">
    <location>
        <begin position="452"/>
        <end position="475"/>
    </location>
</feature>
<dbReference type="Proteomes" id="UP001470230">
    <property type="component" value="Unassembled WGS sequence"/>
</dbReference>